<proteinExistence type="inferred from homology"/>
<evidence type="ECO:0000256" key="1">
    <source>
        <dbReference type="ARBA" id="ARBA00004772"/>
    </source>
</evidence>
<comment type="pathway">
    <text evidence="1 9">Porphyrin-containing compound metabolism; protoporphyrin-IX biosynthesis; coproporphyrinogen-III from 5-aminolevulinate: step 3/4.</text>
</comment>
<dbReference type="InterPro" id="IPR003754">
    <property type="entry name" value="4pyrrol_synth_uPrphyn_synth"/>
</dbReference>
<evidence type="ECO:0000256" key="5">
    <source>
        <dbReference type="ARBA" id="ARBA00023244"/>
    </source>
</evidence>
<reference evidence="11" key="1">
    <citation type="journal article" date="2021" name="PeerJ">
        <title>Extensive microbial diversity within the chicken gut microbiome revealed by metagenomics and culture.</title>
        <authorList>
            <person name="Gilroy R."/>
            <person name="Ravi A."/>
            <person name="Getino M."/>
            <person name="Pursley I."/>
            <person name="Horton D.L."/>
            <person name="Alikhan N.F."/>
            <person name="Baker D."/>
            <person name="Gharbi K."/>
            <person name="Hall N."/>
            <person name="Watson M."/>
            <person name="Adriaenssens E.M."/>
            <person name="Foster-Nyarko E."/>
            <person name="Jarju S."/>
            <person name="Secka A."/>
            <person name="Antonio M."/>
            <person name="Oren A."/>
            <person name="Chaudhuri R.R."/>
            <person name="La Ragione R."/>
            <person name="Hildebrand F."/>
            <person name="Pallen M.J."/>
        </authorList>
    </citation>
    <scope>NUCLEOTIDE SEQUENCE</scope>
    <source>
        <strain evidence="11">ChiGjej1B1-98</strain>
    </source>
</reference>
<evidence type="ECO:0000259" key="10">
    <source>
        <dbReference type="Pfam" id="PF02602"/>
    </source>
</evidence>
<keyword evidence="5 9" id="KW-0627">Porphyrin biosynthesis</keyword>
<feature type="domain" description="Tetrapyrrole biosynthesis uroporphyrinogen III synthase" evidence="10">
    <location>
        <begin position="15"/>
        <end position="219"/>
    </location>
</feature>
<dbReference type="InterPro" id="IPR036108">
    <property type="entry name" value="4pyrrol_syn_uPrphyn_synt_sf"/>
</dbReference>
<evidence type="ECO:0000256" key="6">
    <source>
        <dbReference type="ARBA" id="ARBA00037589"/>
    </source>
</evidence>
<evidence type="ECO:0000256" key="3">
    <source>
        <dbReference type="ARBA" id="ARBA00013109"/>
    </source>
</evidence>
<evidence type="ECO:0000256" key="2">
    <source>
        <dbReference type="ARBA" id="ARBA00008133"/>
    </source>
</evidence>
<keyword evidence="4 9" id="KW-0456">Lyase</keyword>
<dbReference type="PANTHER" id="PTHR38042:SF1">
    <property type="entry name" value="UROPORPHYRINOGEN-III SYNTHASE, CHLOROPLASTIC"/>
    <property type="match status" value="1"/>
</dbReference>
<organism evidence="11 12">
    <name type="scientific">Candidatus Agrococcus pullicola</name>
    <dbReference type="NCBI Taxonomy" id="2838429"/>
    <lineage>
        <taxon>Bacteria</taxon>
        <taxon>Bacillati</taxon>
        <taxon>Actinomycetota</taxon>
        <taxon>Actinomycetes</taxon>
        <taxon>Micrococcales</taxon>
        <taxon>Microbacteriaceae</taxon>
        <taxon>Agrococcus</taxon>
    </lineage>
</organism>
<dbReference type="CDD" id="cd06578">
    <property type="entry name" value="HemD"/>
    <property type="match status" value="1"/>
</dbReference>
<evidence type="ECO:0000313" key="12">
    <source>
        <dbReference type="Proteomes" id="UP000824005"/>
    </source>
</evidence>
<evidence type="ECO:0000256" key="8">
    <source>
        <dbReference type="ARBA" id="ARBA00048617"/>
    </source>
</evidence>
<dbReference type="Gene3D" id="3.40.50.10090">
    <property type="match status" value="2"/>
</dbReference>
<gene>
    <name evidence="11" type="ORF">H9830_11755</name>
</gene>
<comment type="caution">
    <text evidence="11">The sequence shown here is derived from an EMBL/GenBank/DDBJ whole genome shotgun (WGS) entry which is preliminary data.</text>
</comment>
<dbReference type="EMBL" id="DXDC01000355">
    <property type="protein sequence ID" value="HIY66937.1"/>
    <property type="molecule type" value="Genomic_DNA"/>
</dbReference>
<dbReference type="SUPFAM" id="SSF69618">
    <property type="entry name" value="HemD-like"/>
    <property type="match status" value="1"/>
</dbReference>
<name>A0A9D1YWA5_9MICO</name>
<dbReference type="InterPro" id="IPR039793">
    <property type="entry name" value="UROS/Hem4"/>
</dbReference>
<dbReference type="Proteomes" id="UP000824005">
    <property type="component" value="Unassembled WGS sequence"/>
</dbReference>
<sequence>MMKVLVPRKPDEAGEWVDALSAHQLEAVTVPLTVIVPSEQPVVLPEDVDWLIVTSRNTVPLLPEIPEHVRVAAVGDGTSLRLRELGIHVDFVPVERSAAGLVAEWPGEAGELVFIPQSALARPQLADGLRAAGARVETFAAYRPEPSIHDAAAFEHADVDAVLVTSGSMATQLERLGAVHERLRQAPIIAIGHPTARDCEALGLTVAAIAPAPTPQAMAETAAAVLRGDD</sequence>
<dbReference type="GO" id="GO:0006782">
    <property type="term" value="P:protoporphyrinogen IX biosynthetic process"/>
    <property type="evidence" value="ECO:0007669"/>
    <property type="project" value="UniProtKB-UniRule"/>
</dbReference>
<evidence type="ECO:0000256" key="9">
    <source>
        <dbReference type="RuleBase" id="RU366031"/>
    </source>
</evidence>
<dbReference type="GO" id="GO:0004852">
    <property type="term" value="F:uroporphyrinogen-III synthase activity"/>
    <property type="evidence" value="ECO:0007669"/>
    <property type="project" value="UniProtKB-UniRule"/>
</dbReference>
<dbReference type="AlphaFoldDB" id="A0A9D1YWA5"/>
<protein>
    <recommendedName>
        <fullName evidence="7 9">Uroporphyrinogen-III synthase</fullName>
        <ecNumber evidence="3 9">4.2.1.75</ecNumber>
    </recommendedName>
</protein>
<evidence type="ECO:0000256" key="4">
    <source>
        <dbReference type="ARBA" id="ARBA00023239"/>
    </source>
</evidence>
<dbReference type="EC" id="4.2.1.75" evidence="3 9"/>
<evidence type="ECO:0000256" key="7">
    <source>
        <dbReference type="ARBA" id="ARBA00040167"/>
    </source>
</evidence>
<comment type="function">
    <text evidence="6 9">Catalyzes cyclization of the linear tetrapyrrole, hydroxymethylbilane, to the macrocyclic uroporphyrinogen III.</text>
</comment>
<evidence type="ECO:0000313" key="11">
    <source>
        <dbReference type="EMBL" id="HIY66937.1"/>
    </source>
</evidence>
<dbReference type="PANTHER" id="PTHR38042">
    <property type="entry name" value="UROPORPHYRINOGEN-III SYNTHASE, CHLOROPLASTIC"/>
    <property type="match status" value="1"/>
</dbReference>
<reference evidence="11" key="2">
    <citation type="submission" date="2021-04" db="EMBL/GenBank/DDBJ databases">
        <authorList>
            <person name="Gilroy R."/>
        </authorList>
    </citation>
    <scope>NUCLEOTIDE SEQUENCE</scope>
    <source>
        <strain evidence="11">ChiGjej1B1-98</strain>
    </source>
</reference>
<comment type="catalytic activity">
    <reaction evidence="8 9">
        <text>hydroxymethylbilane = uroporphyrinogen III + H2O</text>
        <dbReference type="Rhea" id="RHEA:18965"/>
        <dbReference type="ChEBI" id="CHEBI:15377"/>
        <dbReference type="ChEBI" id="CHEBI:57308"/>
        <dbReference type="ChEBI" id="CHEBI:57845"/>
        <dbReference type="EC" id="4.2.1.75"/>
    </reaction>
</comment>
<comment type="similarity">
    <text evidence="2 9">Belongs to the uroporphyrinogen-III synthase family.</text>
</comment>
<dbReference type="Pfam" id="PF02602">
    <property type="entry name" value="HEM4"/>
    <property type="match status" value="1"/>
</dbReference>
<dbReference type="GO" id="GO:0006780">
    <property type="term" value="P:uroporphyrinogen III biosynthetic process"/>
    <property type="evidence" value="ECO:0007669"/>
    <property type="project" value="UniProtKB-UniRule"/>
</dbReference>
<accession>A0A9D1YWA5</accession>